<dbReference type="SUPFAM" id="SSF50199">
    <property type="entry name" value="Staphylococcal nuclease"/>
    <property type="match status" value="1"/>
</dbReference>
<dbReference type="AlphaFoldDB" id="B7FP60"/>
<reference evidence="6" key="2">
    <citation type="submission" date="2008-08" db="EMBL/GenBank/DDBJ databases">
        <authorList>
            <consortium name="Diatom Consortium"/>
            <person name="Grigoriev I."/>
            <person name="Grimwood J."/>
            <person name="Kuo A."/>
            <person name="Otillar R.P."/>
            <person name="Salamov A."/>
            <person name="Detter J.C."/>
            <person name="Lindquist E."/>
            <person name="Shapiro H."/>
            <person name="Lucas S."/>
            <person name="Glavina del Rio T."/>
            <person name="Pitluck S."/>
            <person name="Rokhsar D."/>
            <person name="Bowler C."/>
        </authorList>
    </citation>
    <scope>GENOME REANNOTATION</scope>
    <source>
        <strain evidence="6">CCAP 1055/1</strain>
    </source>
</reference>
<keyword evidence="2" id="KW-0255">Endonuclease</keyword>
<keyword evidence="1" id="KW-0540">Nuclease</keyword>
<dbReference type="RefSeq" id="XP_002176652.1">
    <property type="nucleotide sequence ID" value="XM_002176616.1"/>
</dbReference>
<dbReference type="eggNOG" id="ENOG502S1U4">
    <property type="taxonomic scope" value="Eukaryota"/>
</dbReference>
<evidence type="ECO:0000313" key="6">
    <source>
        <dbReference type="Proteomes" id="UP000000759"/>
    </source>
</evidence>
<feature type="domain" description="TNase-like" evidence="4">
    <location>
        <begin position="1"/>
        <end position="148"/>
    </location>
</feature>
<dbReference type="PANTHER" id="PTHR12302">
    <property type="entry name" value="EBNA2 BINDING PROTEIN P100"/>
    <property type="match status" value="1"/>
</dbReference>
<dbReference type="OrthoDB" id="430293at2759"/>
<dbReference type="InterPro" id="IPR016071">
    <property type="entry name" value="Staphylococal_nuclease_OB-fold"/>
</dbReference>
<feature type="non-terminal residue" evidence="5">
    <location>
        <position position="1"/>
    </location>
</feature>
<keyword evidence="6" id="KW-1185">Reference proteome</keyword>
<evidence type="ECO:0000313" key="5">
    <source>
        <dbReference type="EMBL" id="EEC51115.1"/>
    </source>
</evidence>
<dbReference type="PaxDb" id="2850-Phatr9251"/>
<keyword evidence="3" id="KW-0378">Hydrolase</keyword>
<evidence type="ECO:0000256" key="2">
    <source>
        <dbReference type="ARBA" id="ARBA00022759"/>
    </source>
</evidence>
<dbReference type="Gene3D" id="2.40.50.90">
    <property type="match status" value="1"/>
</dbReference>
<name>B7FP60_PHATC</name>
<accession>B7FP60</accession>
<reference evidence="5 6" key="1">
    <citation type="journal article" date="2008" name="Nature">
        <title>The Phaeodactylum genome reveals the evolutionary history of diatom genomes.</title>
        <authorList>
            <person name="Bowler C."/>
            <person name="Allen A.E."/>
            <person name="Badger J.H."/>
            <person name="Grimwood J."/>
            <person name="Jabbari K."/>
            <person name="Kuo A."/>
            <person name="Maheswari U."/>
            <person name="Martens C."/>
            <person name="Maumus F."/>
            <person name="Otillar R.P."/>
            <person name="Rayko E."/>
            <person name="Salamov A."/>
            <person name="Vandepoele K."/>
            <person name="Beszteri B."/>
            <person name="Gruber A."/>
            <person name="Heijde M."/>
            <person name="Katinka M."/>
            <person name="Mock T."/>
            <person name="Valentin K."/>
            <person name="Verret F."/>
            <person name="Berges J.A."/>
            <person name="Brownlee C."/>
            <person name="Cadoret J.P."/>
            <person name="Chiovitti A."/>
            <person name="Choi C.J."/>
            <person name="Coesel S."/>
            <person name="De Martino A."/>
            <person name="Detter J.C."/>
            <person name="Durkin C."/>
            <person name="Falciatore A."/>
            <person name="Fournet J."/>
            <person name="Haruta M."/>
            <person name="Huysman M.J."/>
            <person name="Jenkins B.D."/>
            <person name="Jiroutova K."/>
            <person name="Jorgensen R.E."/>
            <person name="Joubert Y."/>
            <person name="Kaplan A."/>
            <person name="Kroger N."/>
            <person name="Kroth P.G."/>
            <person name="La Roche J."/>
            <person name="Lindquist E."/>
            <person name="Lommer M."/>
            <person name="Martin-Jezequel V."/>
            <person name="Lopez P.J."/>
            <person name="Lucas S."/>
            <person name="Mangogna M."/>
            <person name="McGinnis K."/>
            <person name="Medlin L.K."/>
            <person name="Montsant A."/>
            <person name="Oudot-Le Secq M.P."/>
            <person name="Napoli C."/>
            <person name="Obornik M."/>
            <person name="Parker M.S."/>
            <person name="Petit J.L."/>
            <person name="Porcel B.M."/>
            <person name="Poulsen N."/>
            <person name="Robison M."/>
            <person name="Rychlewski L."/>
            <person name="Rynearson T.A."/>
            <person name="Schmutz J."/>
            <person name="Shapiro H."/>
            <person name="Siaut M."/>
            <person name="Stanley M."/>
            <person name="Sussman M.R."/>
            <person name="Taylor A.R."/>
            <person name="Vardi A."/>
            <person name="von Dassow P."/>
            <person name="Vyverman W."/>
            <person name="Willis A."/>
            <person name="Wyrwicz L.S."/>
            <person name="Rokhsar D.S."/>
            <person name="Weissenbach J."/>
            <person name="Armbrust E.V."/>
            <person name="Green B.R."/>
            <person name="Van de Peer Y."/>
            <person name="Grigoriev I.V."/>
        </authorList>
    </citation>
    <scope>NUCLEOTIDE SEQUENCE [LARGE SCALE GENOMIC DNA]</scope>
    <source>
        <strain evidence="5 6">CCAP 1055/1</strain>
    </source>
</reference>
<dbReference type="Pfam" id="PF00565">
    <property type="entry name" value="SNase"/>
    <property type="match status" value="1"/>
</dbReference>
<dbReference type="GO" id="GO:0004519">
    <property type="term" value="F:endonuclease activity"/>
    <property type="evidence" value="ECO:0007669"/>
    <property type="project" value="UniProtKB-KW"/>
</dbReference>
<evidence type="ECO:0000259" key="4">
    <source>
        <dbReference type="PROSITE" id="PS50830"/>
    </source>
</evidence>
<organism evidence="5 6">
    <name type="scientific">Phaeodactylum tricornutum (strain CCAP 1055/1)</name>
    <dbReference type="NCBI Taxonomy" id="556484"/>
    <lineage>
        <taxon>Eukaryota</taxon>
        <taxon>Sar</taxon>
        <taxon>Stramenopiles</taxon>
        <taxon>Ochrophyta</taxon>
        <taxon>Bacillariophyta</taxon>
        <taxon>Bacillariophyceae</taxon>
        <taxon>Bacillariophycidae</taxon>
        <taxon>Naviculales</taxon>
        <taxon>Phaeodactylaceae</taxon>
        <taxon>Phaeodactylum</taxon>
    </lineage>
</organism>
<dbReference type="KEGG" id="pti:PHATRDRAFT_9251"/>
<dbReference type="GO" id="GO:0005737">
    <property type="term" value="C:cytoplasm"/>
    <property type="evidence" value="ECO:0007669"/>
    <property type="project" value="TreeGrafter"/>
</dbReference>
<evidence type="ECO:0000256" key="1">
    <source>
        <dbReference type="ARBA" id="ARBA00022722"/>
    </source>
</evidence>
<dbReference type="PANTHER" id="PTHR12302:SF3">
    <property type="entry name" value="SERINE_THREONINE-PROTEIN KINASE 31"/>
    <property type="match status" value="1"/>
</dbReference>
<dbReference type="GO" id="GO:0016787">
    <property type="term" value="F:hydrolase activity"/>
    <property type="evidence" value="ECO:0007669"/>
    <property type="project" value="UniProtKB-KW"/>
</dbReference>
<sequence length="164" mass="18469">GRVVSVNDGDTFRFYHTPTPFHSSKPGQDEKISDVALPIRICTIDTPETAKFGKPSQPFGIEAKDFLSKLILDRKVNVQLLMKDQYGRAVAQVQAGRFWKRNVDEQMLRKGLAEVYLGSGAVYGTKGKDFYLALQEKATRKKLGIWSDPKRESAAEFKARMKAE</sequence>
<dbReference type="PROSITE" id="PS50830">
    <property type="entry name" value="TNASE_3"/>
    <property type="match status" value="1"/>
</dbReference>
<dbReference type="HOGENOM" id="CLU_046484_0_0_1"/>
<protein>
    <recommendedName>
        <fullName evidence="4">TNase-like domain-containing protein</fullName>
    </recommendedName>
</protein>
<evidence type="ECO:0000256" key="3">
    <source>
        <dbReference type="ARBA" id="ARBA00022801"/>
    </source>
</evidence>
<dbReference type="InterPro" id="IPR035437">
    <property type="entry name" value="SNase_OB-fold_sf"/>
</dbReference>
<dbReference type="SMART" id="SM00318">
    <property type="entry name" value="SNc"/>
    <property type="match status" value="1"/>
</dbReference>
<dbReference type="GeneID" id="7196021"/>
<dbReference type="Proteomes" id="UP000000759">
    <property type="component" value="Chromosome 1"/>
</dbReference>
<proteinExistence type="predicted"/>
<dbReference type="InParanoid" id="B7FP60"/>
<dbReference type="EMBL" id="CM000605">
    <property type="protein sequence ID" value="EEC51115.1"/>
    <property type="molecule type" value="Genomic_DNA"/>
</dbReference>
<gene>
    <name evidence="5" type="ORF">PHATRDRAFT_9251</name>
</gene>